<keyword evidence="3" id="KW-0677">Repeat</keyword>
<keyword evidence="5" id="KW-0862">Zinc</keyword>
<gene>
    <name evidence="10" type="ORF">NMOB1V02_LOCUS2750</name>
</gene>
<dbReference type="InterPro" id="IPR050888">
    <property type="entry name" value="ZnF_C2H2-type_TF"/>
</dbReference>
<organism evidence="10">
    <name type="scientific">Notodromas monacha</name>
    <dbReference type="NCBI Taxonomy" id="399045"/>
    <lineage>
        <taxon>Eukaryota</taxon>
        <taxon>Metazoa</taxon>
        <taxon>Ecdysozoa</taxon>
        <taxon>Arthropoda</taxon>
        <taxon>Crustacea</taxon>
        <taxon>Oligostraca</taxon>
        <taxon>Ostracoda</taxon>
        <taxon>Podocopa</taxon>
        <taxon>Podocopida</taxon>
        <taxon>Cypridocopina</taxon>
        <taxon>Cypridoidea</taxon>
        <taxon>Cyprididae</taxon>
        <taxon>Notodromas</taxon>
    </lineage>
</organism>
<feature type="domain" description="C2H2-type" evidence="9">
    <location>
        <begin position="1088"/>
        <end position="1116"/>
    </location>
</feature>
<dbReference type="PANTHER" id="PTHR24406">
    <property type="entry name" value="TRANSCRIPTIONAL REPRESSOR CTCFL-RELATED"/>
    <property type="match status" value="1"/>
</dbReference>
<feature type="domain" description="C2H2-type" evidence="9">
    <location>
        <begin position="235"/>
        <end position="265"/>
    </location>
</feature>
<name>A0A7R9BI13_9CRUS</name>
<evidence type="ECO:0000256" key="3">
    <source>
        <dbReference type="ARBA" id="ARBA00022737"/>
    </source>
</evidence>
<dbReference type="AlphaFoldDB" id="A0A7R9BI13"/>
<comment type="subcellular location">
    <subcellularLocation>
        <location evidence="1">Nucleus</location>
    </subcellularLocation>
</comment>
<dbReference type="Proteomes" id="UP000678499">
    <property type="component" value="Unassembled WGS sequence"/>
</dbReference>
<dbReference type="PROSITE" id="PS50157">
    <property type="entry name" value="ZINC_FINGER_C2H2_2"/>
    <property type="match status" value="2"/>
</dbReference>
<evidence type="ECO:0000313" key="10">
    <source>
        <dbReference type="EMBL" id="CAD7274940.1"/>
    </source>
</evidence>
<evidence type="ECO:0000256" key="1">
    <source>
        <dbReference type="ARBA" id="ARBA00004123"/>
    </source>
</evidence>
<keyword evidence="11" id="KW-1185">Reference proteome</keyword>
<dbReference type="EMBL" id="OA882360">
    <property type="protein sequence ID" value="CAD7274940.1"/>
    <property type="molecule type" value="Genomic_DNA"/>
</dbReference>
<dbReference type="Gene3D" id="3.30.160.60">
    <property type="entry name" value="Classic Zinc Finger"/>
    <property type="match status" value="2"/>
</dbReference>
<dbReference type="GO" id="GO:0008270">
    <property type="term" value="F:zinc ion binding"/>
    <property type="evidence" value="ECO:0007669"/>
    <property type="project" value="UniProtKB-KW"/>
</dbReference>
<evidence type="ECO:0000256" key="2">
    <source>
        <dbReference type="ARBA" id="ARBA00022723"/>
    </source>
</evidence>
<dbReference type="PROSITE" id="PS00028">
    <property type="entry name" value="ZINC_FINGER_C2H2_1"/>
    <property type="match status" value="5"/>
</dbReference>
<dbReference type="GO" id="GO:0005634">
    <property type="term" value="C:nucleus"/>
    <property type="evidence" value="ECO:0007669"/>
    <property type="project" value="UniProtKB-SubCell"/>
</dbReference>
<dbReference type="SMART" id="SM00355">
    <property type="entry name" value="ZnF_C2H2"/>
    <property type="match status" value="15"/>
</dbReference>
<evidence type="ECO:0000256" key="7">
    <source>
        <dbReference type="PROSITE-ProRule" id="PRU00042"/>
    </source>
</evidence>
<evidence type="ECO:0000256" key="5">
    <source>
        <dbReference type="ARBA" id="ARBA00022833"/>
    </source>
</evidence>
<dbReference type="OrthoDB" id="4737882at2759"/>
<keyword evidence="2" id="KW-0479">Metal-binding</keyword>
<accession>A0A7R9BI13</accession>
<feature type="compositionally biased region" description="Low complexity" evidence="8">
    <location>
        <begin position="56"/>
        <end position="66"/>
    </location>
</feature>
<evidence type="ECO:0000313" key="11">
    <source>
        <dbReference type="Proteomes" id="UP000678499"/>
    </source>
</evidence>
<dbReference type="InterPro" id="IPR013087">
    <property type="entry name" value="Znf_C2H2_type"/>
</dbReference>
<protein>
    <recommendedName>
        <fullName evidence="9">C2H2-type domain-containing protein</fullName>
    </recommendedName>
</protein>
<evidence type="ECO:0000256" key="8">
    <source>
        <dbReference type="SAM" id="MobiDB-lite"/>
    </source>
</evidence>
<evidence type="ECO:0000256" key="4">
    <source>
        <dbReference type="ARBA" id="ARBA00022771"/>
    </source>
</evidence>
<sequence length="1202" mass="135233">MDLPRISSRQTKTLPRLRREPDPKNEDSHGYRTPEQQDSSSPVMPFMFDKNRDIPTASSSDLASKTSSVNIGTGFLKINTEVAEGSSRSNAQVFDEIGATFLEADALLEKCLRSPKASVKLNFEVGGLSNFVHHHPSTDNEKTMFDPLIAFGCKQLLSTENLQEFPERLNENACKHFVRRYKCQKELPLQDGFKLQNLILEPLNATIAEEKPTKSQEAFRRQISSAKPFKKAHLYKCAGAFCDFSTSNPTAFYAHMHLMHRGEEKEIAKCIYCSEAFLVYAHLVKHVFTKHRNLRYQCPHCFSRRSGEEEMKQHVFQFHGGGDCVEDLCSSWENFANFFNHVGLDLPEARMKSTGQWLPFDPWSFEKLSRIPVGKIHNVLKKSSCLRTMLEKPVAKDIFKCMQYGCCFSTDAPNWFISHLEKAHRKCAAETYLFCSYCFEPANLPKELAVHVISTHGQNDCNFVDCDPENMEFHLLGHGMQKFPCRICSGRTSFASAFALLEHMNVHENHQGTCGVCSRRFRKFSEICKHAFERHPECKWDLENLDLRPISLAFRVPESLSDGADGCNSKSKVGLGMKKMEKFPARNMLACPSLVKGKSCDAHISSLSEFRNHVLTCSLKRILSCPYCVSNRQKTSSLESAFSYLKHWAHHHVNDVNYVCGSCDAPVPNAELNSHWRRKHRQDNAYIVIPADNLNDARNLSGKDSLKASGCVDPVVVLLPASSSKIFVPGMENAIGGVFLPFEWSCNVCPFTSAFVDSVKQHCLLHKAALRNLSLVVPSTSAMNKVCGLGKNEDVKMANLAYSSKEVVRTEHPANSAGEDLIKSTKYPPFVKEELRFKCPVPSCGALIPSLEELKEHMIDSGHVDCLICPHCPRLDLRSFEEFWNHLRLHGPILLQCNACHLLCASHSEMISHSREMHFAYQNVCVQPDLLLVMATRWQTVLRDLSSFVYRKEDIYHVEHVIQEPACSSDVSKNEEPLVSEQDSLIPKKVAANRKDGIEKFKRVEHYRMSILDFPKTTADVFLTRIRHPAISSELTRIKKTKAEISYLADSSDNCSLAGELNSSKPKLSNGFINVVEPPGFGNMLLKHPCDLCGARFASSGALRAHSRGEHSSKKPQHMIKCKLCSHTESTEDAMRLHFASSHPQETYDAPNSSGKASLKTCLENVTGFCGDALNLNGSGLVDFLNKCQDLKLNKRFLRTGE</sequence>
<keyword evidence="6" id="KW-0539">Nucleus</keyword>
<feature type="compositionally biased region" description="Basic and acidic residues" evidence="8">
    <location>
        <begin position="17"/>
        <end position="32"/>
    </location>
</feature>
<feature type="region of interest" description="Disordered" evidence="8">
    <location>
        <begin position="1"/>
        <end position="66"/>
    </location>
</feature>
<keyword evidence="4 7" id="KW-0863">Zinc-finger</keyword>
<reference evidence="10" key="1">
    <citation type="submission" date="2020-11" db="EMBL/GenBank/DDBJ databases">
        <authorList>
            <person name="Tran Van P."/>
        </authorList>
    </citation>
    <scope>NUCLEOTIDE SEQUENCE</scope>
</reference>
<evidence type="ECO:0000259" key="9">
    <source>
        <dbReference type="PROSITE" id="PS50157"/>
    </source>
</evidence>
<proteinExistence type="predicted"/>
<dbReference type="EMBL" id="CAJPEX010000323">
    <property type="protein sequence ID" value="CAG0915092.1"/>
    <property type="molecule type" value="Genomic_DNA"/>
</dbReference>
<evidence type="ECO:0000256" key="6">
    <source>
        <dbReference type="ARBA" id="ARBA00023242"/>
    </source>
</evidence>